<evidence type="ECO:0000259" key="4">
    <source>
        <dbReference type="PROSITE" id="PS51077"/>
    </source>
</evidence>
<dbReference type="InterPro" id="IPR050707">
    <property type="entry name" value="HTH_MetabolicPath_Reg"/>
</dbReference>
<evidence type="ECO:0000313" key="7">
    <source>
        <dbReference type="Proteomes" id="UP000192486"/>
    </source>
</evidence>
<feature type="domain" description="HTH iclR-type" evidence="4">
    <location>
        <begin position="4"/>
        <end position="66"/>
    </location>
</feature>
<accession>A0ABN4YM04</accession>
<dbReference type="EMBL" id="CP015108">
    <property type="protein sequence ID" value="ARF14032.1"/>
    <property type="molecule type" value="Genomic_DNA"/>
</dbReference>
<dbReference type="InterPro" id="IPR014757">
    <property type="entry name" value="Tscrpt_reg_IclR_C"/>
</dbReference>
<gene>
    <name evidence="6" type="ORF">SporoS204_07665</name>
</gene>
<reference evidence="6 7" key="1">
    <citation type="submission" date="2016-04" db="EMBL/GenBank/DDBJ databases">
        <title>Comparative Genomics and Epigenetics of Sporosarcina ureae.</title>
        <authorList>
            <person name="Oliver A.S."/>
            <person name="Cooper K.K."/>
        </authorList>
    </citation>
    <scope>NUCLEOTIDE SEQUENCE [LARGE SCALE GENOMIC DNA]</scope>
    <source>
        <strain evidence="6 7">S204</strain>
    </source>
</reference>
<dbReference type="InterPro" id="IPR005471">
    <property type="entry name" value="Tscrpt_reg_IclR_N"/>
</dbReference>
<dbReference type="Pfam" id="PF01614">
    <property type="entry name" value="IclR_C"/>
    <property type="match status" value="1"/>
</dbReference>
<dbReference type="SUPFAM" id="SSF46785">
    <property type="entry name" value="Winged helix' DNA-binding domain"/>
    <property type="match status" value="1"/>
</dbReference>
<dbReference type="InterPro" id="IPR036390">
    <property type="entry name" value="WH_DNA-bd_sf"/>
</dbReference>
<dbReference type="RefSeq" id="WP_029054802.1">
    <property type="nucleotide sequence ID" value="NZ_CP015108.1"/>
</dbReference>
<dbReference type="InterPro" id="IPR036388">
    <property type="entry name" value="WH-like_DNA-bd_sf"/>
</dbReference>
<dbReference type="Gene3D" id="1.10.10.10">
    <property type="entry name" value="Winged helix-like DNA-binding domain superfamily/Winged helix DNA-binding domain"/>
    <property type="match status" value="1"/>
</dbReference>
<dbReference type="PROSITE" id="PS51078">
    <property type="entry name" value="ICLR_ED"/>
    <property type="match status" value="1"/>
</dbReference>
<dbReference type="PANTHER" id="PTHR30136:SF7">
    <property type="entry name" value="HTH-TYPE TRANSCRIPTIONAL REGULATOR KDGR-RELATED"/>
    <property type="match status" value="1"/>
</dbReference>
<dbReference type="SUPFAM" id="SSF55781">
    <property type="entry name" value="GAF domain-like"/>
    <property type="match status" value="1"/>
</dbReference>
<evidence type="ECO:0000256" key="1">
    <source>
        <dbReference type="ARBA" id="ARBA00023015"/>
    </source>
</evidence>
<dbReference type="Gene3D" id="3.30.450.40">
    <property type="match status" value="1"/>
</dbReference>
<feature type="domain" description="IclR-ED" evidence="5">
    <location>
        <begin position="67"/>
        <end position="250"/>
    </location>
</feature>
<keyword evidence="7" id="KW-1185">Reference proteome</keyword>
<dbReference type="Pfam" id="PF09339">
    <property type="entry name" value="HTH_IclR"/>
    <property type="match status" value="1"/>
</dbReference>
<dbReference type="Proteomes" id="UP000192486">
    <property type="component" value="Chromosome"/>
</dbReference>
<dbReference type="PANTHER" id="PTHR30136">
    <property type="entry name" value="HELIX-TURN-HELIX TRANSCRIPTIONAL REGULATOR, ICLR FAMILY"/>
    <property type="match status" value="1"/>
</dbReference>
<evidence type="ECO:0000256" key="3">
    <source>
        <dbReference type="ARBA" id="ARBA00023163"/>
    </source>
</evidence>
<evidence type="ECO:0000256" key="2">
    <source>
        <dbReference type="ARBA" id="ARBA00023125"/>
    </source>
</evidence>
<protein>
    <submittedName>
        <fullName evidence="6">IclR family transcriptional regulator</fullName>
    </submittedName>
</protein>
<dbReference type="PROSITE" id="PS51077">
    <property type="entry name" value="HTH_ICLR"/>
    <property type="match status" value="1"/>
</dbReference>
<name>A0ABN4YM04_SPOUR</name>
<sequence>MSLVQSVVRAIKILEVFDEVNKELSIKEISAKLELNKSTVHALLKTLKEHGYITQNEQTADYSLGWKLYERGNLLLSQLSLKEVSSRHLDALNRATNETVHLVKRLDQEAIYIDKINGNNTLVIYSRIGKKVPLHCSAVGKVLVAYLPKDSLTELLEGYEFIQATENSIQSHTDYMTELAKVKKQGYAVDDEENEYGIICFAMPIYDHKYDVVAAVSVSSPKSNFTKEKENEYLKLLKVCADSISEELGANLSTKES</sequence>
<dbReference type="SMART" id="SM00346">
    <property type="entry name" value="HTH_ICLR"/>
    <property type="match status" value="1"/>
</dbReference>
<keyword evidence="2" id="KW-0238">DNA-binding</keyword>
<organism evidence="6 7">
    <name type="scientific">Sporosarcina ureae</name>
    <dbReference type="NCBI Taxonomy" id="1571"/>
    <lineage>
        <taxon>Bacteria</taxon>
        <taxon>Bacillati</taxon>
        <taxon>Bacillota</taxon>
        <taxon>Bacilli</taxon>
        <taxon>Bacillales</taxon>
        <taxon>Caryophanaceae</taxon>
        <taxon>Sporosarcina</taxon>
    </lineage>
</organism>
<evidence type="ECO:0000313" key="6">
    <source>
        <dbReference type="EMBL" id="ARF14032.1"/>
    </source>
</evidence>
<dbReference type="InterPro" id="IPR029016">
    <property type="entry name" value="GAF-like_dom_sf"/>
</dbReference>
<keyword evidence="3" id="KW-0804">Transcription</keyword>
<evidence type="ECO:0000259" key="5">
    <source>
        <dbReference type="PROSITE" id="PS51078"/>
    </source>
</evidence>
<keyword evidence="1" id="KW-0805">Transcription regulation</keyword>
<proteinExistence type="predicted"/>